<dbReference type="EMBL" id="BLKZ01000001">
    <property type="protein sequence ID" value="GFG89943.1"/>
    <property type="molecule type" value="Genomic_DNA"/>
</dbReference>
<protein>
    <submittedName>
        <fullName evidence="1">Uncharacterized protein</fullName>
    </submittedName>
</protein>
<comment type="caution">
    <text evidence="1">The sequence shown here is derived from an EMBL/GenBank/DDBJ whole genome shotgun (WGS) entry which is preliminary data.</text>
</comment>
<dbReference type="AlphaFoldDB" id="A0A7I9YN65"/>
<name>A0A7I9YN65_MYCBU</name>
<organism evidence="1 2">
    <name type="scientific">Mycobacterium bourgelatii</name>
    <dbReference type="NCBI Taxonomy" id="1273442"/>
    <lineage>
        <taxon>Bacteria</taxon>
        <taxon>Bacillati</taxon>
        <taxon>Actinomycetota</taxon>
        <taxon>Actinomycetes</taxon>
        <taxon>Mycobacteriales</taxon>
        <taxon>Mycobacteriaceae</taxon>
        <taxon>Mycobacterium</taxon>
    </lineage>
</organism>
<evidence type="ECO:0000313" key="1">
    <source>
        <dbReference type="EMBL" id="GFG89943.1"/>
    </source>
</evidence>
<evidence type="ECO:0000313" key="2">
    <source>
        <dbReference type="Proteomes" id="UP000465360"/>
    </source>
</evidence>
<proteinExistence type="predicted"/>
<keyword evidence="2" id="KW-1185">Reference proteome</keyword>
<reference evidence="1 2" key="1">
    <citation type="journal article" date="2019" name="Emerg. Microbes Infect.">
        <title>Comprehensive subspecies identification of 175 nontuberculous mycobacteria species based on 7547 genomic profiles.</title>
        <authorList>
            <person name="Matsumoto Y."/>
            <person name="Kinjo T."/>
            <person name="Motooka D."/>
            <person name="Nabeya D."/>
            <person name="Jung N."/>
            <person name="Uechi K."/>
            <person name="Horii T."/>
            <person name="Iida T."/>
            <person name="Fujita J."/>
            <person name="Nakamura S."/>
        </authorList>
    </citation>
    <scope>NUCLEOTIDE SEQUENCE [LARGE SCALE GENOMIC DNA]</scope>
    <source>
        <strain evidence="1 2">JCM 30725</strain>
    </source>
</reference>
<gene>
    <name evidence="1" type="ORF">MBOU_19850</name>
</gene>
<sequence>MDEMGDALRMMSGASRSYDFSDLRAACRELNRANDRLKALLPSPDSQVTAEVQAAIKSFDQVSKMCMGAS</sequence>
<accession>A0A7I9YN65</accession>
<dbReference type="RefSeq" id="WP_163710964.1">
    <property type="nucleotide sequence ID" value="NZ_BLKZ01000001.1"/>
</dbReference>
<dbReference type="Proteomes" id="UP000465360">
    <property type="component" value="Unassembled WGS sequence"/>
</dbReference>